<feature type="transmembrane region" description="Helical" evidence="2">
    <location>
        <begin position="168"/>
        <end position="186"/>
    </location>
</feature>
<evidence type="ECO:0000256" key="1">
    <source>
        <dbReference type="SAM" id="MobiDB-lite"/>
    </source>
</evidence>
<feature type="transmembrane region" description="Helical" evidence="2">
    <location>
        <begin position="20"/>
        <end position="51"/>
    </location>
</feature>
<dbReference type="STRING" id="1385515.GCA_000423325_02313"/>
<dbReference type="InterPro" id="IPR002931">
    <property type="entry name" value="Transglutaminase-like"/>
</dbReference>
<proteinExistence type="predicted"/>
<dbReference type="AlphaFoldDB" id="A0A0A0M6W6"/>
<dbReference type="InterPro" id="IPR021878">
    <property type="entry name" value="TgpA_N"/>
</dbReference>
<name>A0A0A0M6W6_9GAMM</name>
<keyword evidence="5" id="KW-1185">Reference proteome</keyword>
<dbReference type="InterPro" id="IPR052901">
    <property type="entry name" value="Bact_TGase-like"/>
</dbReference>
<dbReference type="Pfam" id="PF11992">
    <property type="entry name" value="TgpA_N"/>
    <property type="match status" value="1"/>
</dbReference>
<accession>A0A0A0M6W6</accession>
<keyword evidence="2" id="KW-0812">Transmembrane</keyword>
<dbReference type="SUPFAM" id="SSF54001">
    <property type="entry name" value="Cysteine proteinases"/>
    <property type="match status" value="1"/>
</dbReference>
<dbReference type="SMART" id="SM00460">
    <property type="entry name" value="TGc"/>
    <property type="match status" value="1"/>
</dbReference>
<gene>
    <name evidence="4" type="ORF">N791_06460</name>
</gene>
<dbReference type="Pfam" id="PF01841">
    <property type="entry name" value="Transglut_core"/>
    <property type="match status" value="1"/>
</dbReference>
<dbReference type="RefSeq" id="WP_027070320.1">
    <property type="nucleotide sequence ID" value="NZ_AUHT01000011.1"/>
</dbReference>
<dbReference type="eggNOG" id="COG1305">
    <property type="taxonomic scope" value="Bacteria"/>
</dbReference>
<sequence length="662" mass="73039">MSDPADRLRLDPGSRAWTLAAAGACLLPLLLQLPGLLGALTGLVAVGVAVVSWRRTIPGAARLLLALGMLGLVLAMSDFRIGRDTGTAVLAAMLAIKPAETFRLRDARSLLGFALFAPFGTFLLDQGPVSLVLGLAGAVLVLMALQRLAELESGEPLATGAGPRLRRVGKLLALGLPLALAAFWLFPRLASPLWGVPERAMATTGLSDEMSPGDWLDLLVDDSPALRVRFQGAEPDRTQMYWRGPVMWQFDGRTWSRSDWLARAAPAPVEHAGPRWTYQVEVEPTERRQLVALDLPVEAPEGVRMGRDLELFTRRPLSALTRWTMTSAPPARFDHELAPQLRRAALALPEGFNPRTVDLARQWRAEAGDDDEAIVQRALDWITDDFAYSLSTPLAGRHGVDEFLFDQQVGFCEHYAGAYTVLMRAAGIPARVVTGYVGGHRNAFGDYWLVRRSDAHAWVEVWLEGEGWRRVDPTAAVAPERIYDTVADRQSGTGIGGALGGAGGLFDFGDWLRMGWNDLLLGFDAERQATLLRPLGIERLDSVRLALSFALVALLALLWMVWLSRRGERQPDPVLRAWHRLDARYRRLGLGRDPSEPAQQWARRVDEALGGDPGLLELSRRFSNSRYAPAHTRQPGTRQLARDLRRHRPPRRRRGSDSGDPT</sequence>
<feature type="transmembrane region" description="Helical" evidence="2">
    <location>
        <begin position="63"/>
        <end position="81"/>
    </location>
</feature>
<feature type="transmembrane region" description="Helical" evidence="2">
    <location>
        <begin position="131"/>
        <end position="148"/>
    </location>
</feature>
<dbReference type="OrthoDB" id="9804872at2"/>
<feature type="compositionally biased region" description="Basic residues" evidence="1">
    <location>
        <begin position="644"/>
        <end position="654"/>
    </location>
</feature>
<dbReference type="InterPro" id="IPR038765">
    <property type="entry name" value="Papain-like_cys_pep_sf"/>
</dbReference>
<evidence type="ECO:0000313" key="5">
    <source>
        <dbReference type="Proteomes" id="UP000030003"/>
    </source>
</evidence>
<feature type="transmembrane region" description="Helical" evidence="2">
    <location>
        <begin position="543"/>
        <end position="562"/>
    </location>
</feature>
<keyword evidence="2" id="KW-0472">Membrane</keyword>
<dbReference type="EMBL" id="AVBH01000167">
    <property type="protein sequence ID" value="KGO97919.1"/>
    <property type="molecule type" value="Genomic_DNA"/>
</dbReference>
<evidence type="ECO:0000259" key="3">
    <source>
        <dbReference type="SMART" id="SM00460"/>
    </source>
</evidence>
<feature type="region of interest" description="Disordered" evidence="1">
    <location>
        <begin position="624"/>
        <end position="662"/>
    </location>
</feature>
<evidence type="ECO:0000313" key="4">
    <source>
        <dbReference type="EMBL" id="KGO97919.1"/>
    </source>
</evidence>
<keyword evidence="2" id="KW-1133">Transmembrane helix</keyword>
<dbReference type="PANTHER" id="PTHR42736:SF1">
    <property type="entry name" value="PROTEIN-GLUTAMINE GAMMA-GLUTAMYLTRANSFERASE"/>
    <property type="match status" value="1"/>
</dbReference>
<dbReference type="Gene3D" id="3.10.620.30">
    <property type="match status" value="1"/>
</dbReference>
<organism evidence="4 5">
    <name type="scientific">Lysobacter defluvii IMMIB APB-9 = DSM 18482</name>
    <dbReference type="NCBI Taxonomy" id="1385515"/>
    <lineage>
        <taxon>Bacteria</taxon>
        <taxon>Pseudomonadati</taxon>
        <taxon>Pseudomonadota</taxon>
        <taxon>Gammaproteobacteria</taxon>
        <taxon>Lysobacterales</taxon>
        <taxon>Lysobacteraceae</taxon>
        <taxon>Novilysobacter</taxon>
    </lineage>
</organism>
<protein>
    <submittedName>
        <fullName evidence="4">Membrane protein</fullName>
    </submittedName>
</protein>
<comment type="caution">
    <text evidence="4">The sequence shown here is derived from an EMBL/GenBank/DDBJ whole genome shotgun (WGS) entry which is preliminary data.</text>
</comment>
<feature type="domain" description="Transglutaminase-like" evidence="3">
    <location>
        <begin position="404"/>
        <end position="475"/>
    </location>
</feature>
<evidence type="ECO:0000256" key="2">
    <source>
        <dbReference type="SAM" id="Phobius"/>
    </source>
</evidence>
<reference evidence="4 5" key="1">
    <citation type="submission" date="2013-08" db="EMBL/GenBank/DDBJ databases">
        <title>Genomic analysis of Lysobacter defluvii.</title>
        <authorList>
            <person name="Wang Q."/>
            <person name="Wang G."/>
        </authorList>
    </citation>
    <scope>NUCLEOTIDE SEQUENCE [LARGE SCALE GENOMIC DNA]</scope>
    <source>
        <strain evidence="4 5">IMMIB APB-9</strain>
    </source>
</reference>
<dbReference type="PANTHER" id="PTHR42736">
    <property type="entry name" value="PROTEIN-GLUTAMINE GAMMA-GLUTAMYLTRANSFERASE"/>
    <property type="match status" value="1"/>
</dbReference>
<dbReference type="Proteomes" id="UP000030003">
    <property type="component" value="Unassembled WGS sequence"/>
</dbReference>